<dbReference type="Proteomes" id="UP000002217">
    <property type="component" value="Chromosome"/>
</dbReference>
<comment type="function">
    <text evidence="10">Part of the binding-protein-dependent transport system for phosphate; probably responsible for the translocation of the substrate across the membrane.</text>
</comment>
<feature type="domain" description="ABC transmembrane type-1" evidence="11">
    <location>
        <begin position="66"/>
        <end position="274"/>
    </location>
</feature>
<keyword evidence="5 10" id="KW-0592">Phosphate transport</keyword>
<keyword evidence="13" id="KW-1185">Reference proteome</keyword>
<feature type="transmembrane region" description="Helical" evidence="9">
    <location>
        <begin position="255"/>
        <end position="277"/>
    </location>
</feature>
<evidence type="ECO:0000313" key="13">
    <source>
        <dbReference type="Proteomes" id="UP000002217"/>
    </source>
</evidence>
<gene>
    <name evidence="12" type="ordered locus">Dtox_1094</name>
</gene>
<dbReference type="SUPFAM" id="SSF161098">
    <property type="entry name" value="MetI-like"/>
    <property type="match status" value="1"/>
</dbReference>
<evidence type="ECO:0000256" key="6">
    <source>
        <dbReference type="ARBA" id="ARBA00022692"/>
    </source>
</evidence>
<sequence>MNRLHERLVQKIFLLSAVTGIFIIFLILFFIFGEGLPVLQKYGLTHFIFNNTWHPTKNEFGLLSMILGSFYVTLGALLLGVPISIGCAIYMAEIAPNWFSKAVRPLIELLAGIPSVVYGFYGLVVIVPLIMNYLGGRGLSMLAASFVLGMMILPTVINVSEDAIRAVPREYREGSCALGAGLWQTIYKVVLPTARPGIIAAVVLGMGRAVGETMAVILVAGNATAIPGSPLGMVRTLTGNIAIEMGYAAGDHAKALFATGIILIIIIMFLNTMISLIPGKAGGK</sequence>
<dbReference type="InterPro" id="IPR011864">
    <property type="entry name" value="Phosphate_PstC"/>
</dbReference>
<evidence type="ECO:0000259" key="11">
    <source>
        <dbReference type="PROSITE" id="PS50928"/>
    </source>
</evidence>
<evidence type="ECO:0000256" key="7">
    <source>
        <dbReference type="ARBA" id="ARBA00022989"/>
    </source>
</evidence>
<name>C8W4B2_DESAS</name>
<dbReference type="NCBIfam" id="TIGR02138">
    <property type="entry name" value="phosphate_pstC"/>
    <property type="match status" value="1"/>
</dbReference>
<dbReference type="GO" id="GO:0005886">
    <property type="term" value="C:plasma membrane"/>
    <property type="evidence" value="ECO:0007669"/>
    <property type="project" value="UniProtKB-SubCell"/>
</dbReference>
<dbReference type="RefSeq" id="WP_015756695.1">
    <property type="nucleotide sequence ID" value="NC_013216.1"/>
</dbReference>
<dbReference type="eggNOG" id="COG0573">
    <property type="taxonomic scope" value="Bacteria"/>
</dbReference>
<keyword evidence="3 9" id="KW-0813">Transport</keyword>
<dbReference type="InterPro" id="IPR035906">
    <property type="entry name" value="MetI-like_sf"/>
</dbReference>
<feature type="transmembrane region" description="Helical" evidence="9">
    <location>
        <begin position="60"/>
        <end position="89"/>
    </location>
</feature>
<comment type="caution">
    <text evidence="10">Lacks conserved residue(s) required for the propagation of feature annotation.</text>
</comment>
<dbReference type="AlphaFoldDB" id="C8W4B2"/>
<dbReference type="InterPro" id="IPR051124">
    <property type="entry name" value="Phosphate_Transport_Permease"/>
</dbReference>
<dbReference type="InterPro" id="IPR000515">
    <property type="entry name" value="MetI-like"/>
</dbReference>
<dbReference type="EMBL" id="CP001720">
    <property type="protein sequence ID" value="ACV61980.1"/>
    <property type="molecule type" value="Genomic_DNA"/>
</dbReference>
<dbReference type="GO" id="GO:0006817">
    <property type="term" value="P:phosphate ion transport"/>
    <property type="evidence" value="ECO:0007669"/>
    <property type="project" value="UniProtKB-KW"/>
</dbReference>
<dbReference type="Gene3D" id="1.10.3720.10">
    <property type="entry name" value="MetI-like"/>
    <property type="match status" value="1"/>
</dbReference>
<keyword evidence="4 10" id="KW-1003">Cell membrane</keyword>
<organism evidence="12 13">
    <name type="scientific">Desulfofarcimen acetoxidans (strain ATCC 49208 / DSM 771 / KCTC 5769 / VKM B-1644 / 5575)</name>
    <name type="common">Desulfotomaculum acetoxidans</name>
    <dbReference type="NCBI Taxonomy" id="485916"/>
    <lineage>
        <taxon>Bacteria</taxon>
        <taxon>Bacillati</taxon>
        <taxon>Bacillota</taxon>
        <taxon>Clostridia</taxon>
        <taxon>Eubacteriales</taxon>
        <taxon>Peptococcaceae</taxon>
        <taxon>Desulfofarcimen</taxon>
    </lineage>
</organism>
<dbReference type="KEGG" id="dae:Dtox_1094"/>
<dbReference type="PANTHER" id="PTHR30425">
    <property type="entry name" value="PHOSPHATE TRANSPORT SYSTEM PERMEASE PROTEIN PST"/>
    <property type="match status" value="1"/>
</dbReference>
<dbReference type="PANTHER" id="PTHR30425:SF1">
    <property type="entry name" value="PHOSPHATE TRANSPORT SYSTEM PERMEASE PROTEIN PSTC"/>
    <property type="match status" value="1"/>
</dbReference>
<feature type="transmembrane region" description="Helical" evidence="9">
    <location>
        <begin position="12"/>
        <end position="32"/>
    </location>
</feature>
<dbReference type="PROSITE" id="PS50928">
    <property type="entry name" value="ABC_TM1"/>
    <property type="match status" value="1"/>
</dbReference>
<dbReference type="Pfam" id="PF00528">
    <property type="entry name" value="BPD_transp_1"/>
    <property type="match status" value="1"/>
</dbReference>
<comment type="similarity">
    <text evidence="2 10">Belongs to the binding-protein-dependent transport system permease family. CysTW subfamily.</text>
</comment>
<keyword evidence="6 9" id="KW-0812">Transmembrane</keyword>
<keyword evidence="7 9" id="KW-1133">Transmembrane helix</keyword>
<evidence type="ECO:0000256" key="4">
    <source>
        <dbReference type="ARBA" id="ARBA00022475"/>
    </source>
</evidence>
<dbReference type="CDD" id="cd06261">
    <property type="entry name" value="TM_PBP2"/>
    <property type="match status" value="1"/>
</dbReference>
<dbReference type="HOGENOM" id="CLU_033621_1_0_9"/>
<evidence type="ECO:0000256" key="8">
    <source>
        <dbReference type="ARBA" id="ARBA00023136"/>
    </source>
</evidence>
<comment type="subcellular location">
    <subcellularLocation>
        <location evidence="1 9">Cell membrane</location>
        <topology evidence="1 9">Multi-pass membrane protein</topology>
    </subcellularLocation>
</comment>
<evidence type="ECO:0000256" key="9">
    <source>
        <dbReference type="RuleBase" id="RU363032"/>
    </source>
</evidence>
<evidence type="ECO:0000256" key="2">
    <source>
        <dbReference type="ARBA" id="ARBA00007069"/>
    </source>
</evidence>
<proteinExistence type="inferred from homology"/>
<feature type="transmembrane region" description="Helical" evidence="9">
    <location>
        <begin position="109"/>
        <end position="133"/>
    </location>
</feature>
<reference evidence="12 13" key="1">
    <citation type="journal article" date="2009" name="Stand. Genomic Sci.">
        <title>Complete genome sequence of Desulfotomaculum acetoxidans type strain (5575).</title>
        <authorList>
            <person name="Spring S."/>
            <person name="Lapidus A."/>
            <person name="Schroder M."/>
            <person name="Gleim D."/>
            <person name="Sims D."/>
            <person name="Meincke L."/>
            <person name="Glavina Del Rio T."/>
            <person name="Tice H."/>
            <person name="Copeland A."/>
            <person name="Cheng J.F."/>
            <person name="Lucas S."/>
            <person name="Chen F."/>
            <person name="Nolan M."/>
            <person name="Bruce D."/>
            <person name="Goodwin L."/>
            <person name="Pitluck S."/>
            <person name="Ivanova N."/>
            <person name="Mavromatis K."/>
            <person name="Mikhailova N."/>
            <person name="Pati A."/>
            <person name="Chen A."/>
            <person name="Palaniappan K."/>
            <person name="Land M."/>
            <person name="Hauser L."/>
            <person name="Chang Y.J."/>
            <person name="Jeffries C.D."/>
            <person name="Chain P."/>
            <person name="Saunders E."/>
            <person name="Brettin T."/>
            <person name="Detter J.C."/>
            <person name="Goker M."/>
            <person name="Bristow J."/>
            <person name="Eisen J.A."/>
            <person name="Markowitz V."/>
            <person name="Hugenholtz P."/>
            <person name="Kyrpides N.C."/>
            <person name="Klenk H.P."/>
            <person name="Han C."/>
        </authorList>
    </citation>
    <scope>NUCLEOTIDE SEQUENCE [LARGE SCALE GENOMIC DNA]</scope>
    <source>
        <strain evidence="13">ATCC 49208 / DSM 771 / VKM B-1644</strain>
    </source>
</reference>
<evidence type="ECO:0000313" key="12">
    <source>
        <dbReference type="EMBL" id="ACV61980.1"/>
    </source>
</evidence>
<keyword evidence="8 9" id="KW-0472">Membrane</keyword>
<evidence type="ECO:0000256" key="3">
    <source>
        <dbReference type="ARBA" id="ARBA00022448"/>
    </source>
</evidence>
<dbReference type="OrthoDB" id="9785113at2"/>
<dbReference type="STRING" id="485916.Dtox_1094"/>
<evidence type="ECO:0000256" key="10">
    <source>
        <dbReference type="RuleBase" id="RU363054"/>
    </source>
</evidence>
<accession>C8W4B2</accession>
<evidence type="ECO:0000256" key="1">
    <source>
        <dbReference type="ARBA" id="ARBA00004651"/>
    </source>
</evidence>
<dbReference type="GO" id="GO:0005315">
    <property type="term" value="F:phosphate transmembrane transporter activity"/>
    <property type="evidence" value="ECO:0007669"/>
    <property type="project" value="InterPro"/>
</dbReference>
<feature type="transmembrane region" description="Helical" evidence="9">
    <location>
        <begin position="139"/>
        <end position="159"/>
    </location>
</feature>
<protein>
    <recommendedName>
        <fullName evidence="10">Phosphate transport system permease protein</fullName>
    </recommendedName>
</protein>
<evidence type="ECO:0000256" key="5">
    <source>
        <dbReference type="ARBA" id="ARBA00022592"/>
    </source>
</evidence>